<keyword evidence="1" id="KW-0328">Glycosyltransferase</keyword>
<accession>I2Q5F4</accession>
<sequence length="424" mass="44843">MARFLVLQLARLGDLLQTRRLLLGLSAKAARAGGEVHLAVDASLAPLAGRLYPFAVVHGLPAHGLPGLAKDAATSRVLTSRQVFEAFAALSFDRVFCLNFSPLGMAVAALFPPEAQRGYRQTAGQTDKDPLLRLVFRLARDRRGGGINLADIWAHLDDDPLPPEAVNPVAAPRGGGLGVALAGRTARRSLPPEVLAPLVRMLFHATGGKSVTLYGTREQASEARALLRRLDPAVREACRDLTGRTDLFGLADSLSGLDRLVTPDTGAMHLAAFLGVPVTAFFLSSAWCHETGPYGVGHRVFQAVAPCAPCLESAPCGEGLACLPPFGDPALVRALSGTAKAGPPAGIVGFATDCDTLGMVCRPVCGEDPTEAARAAFRAFLTRRLTGRRADALDPGLGHRLAEAQYLETDWILPPPGRPLEGEW</sequence>
<dbReference type="SUPFAM" id="SSF53756">
    <property type="entry name" value="UDP-Glycosyltransferase/glycogen phosphorylase"/>
    <property type="match status" value="1"/>
</dbReference>
<keyword evidence="2 3" id="KW-0808">Transferase</keyword>
<evidence type="ECO:0000256" key="1">
    <source>
        <dbReference type="ARBA" id="ARBA00022676"/>
    </source>
</evidence>
<dbReference type="OrthoDB" id="5506840at2"/>
<dbReference type="Pfam" id="PF01075">
    <property type="entry name" value="Glyco_transf_9"/>
    <property type="match status" value="1"/>
</dbReference>
<dbReference type="HOGENOM" id="CLU_638930_0_0_7"/>
<evidence type="ECO:0000256" key="2">
    <source>
        <dbReference type="ARBA" id="ARBA00022679"/>
    </source>
</evidence>
<evidence type="ECO:0000313" key="3">
    <source>
        <dbReference type="EMBL" id="EIG55010.1"/>
    </source>
</evidence>
<dbReference type="eggNOG" id="COG0859">
    <property type="taxonomic scope" value="Bacteria"/>
</dbReference>
<dbReference type="GO" id="GO:0009244">
    <property type="term" value="P:lipopolysaccharide core region biosynthetic process"/>
    <property type="evidence" value="ECO:0007669"/>
    <property type="project" value="TreeGrafter"/>
</dbReference>
<dbReference type="InterPro" id="IPR051199">
    <property type="entry name" value="LPS_LOS_Heptosyltrfase"/>
</dbReference>
<protein>
    <submittedName>
        <fullName evidence="3">ADP-heptose:LPS heptosyltransferase</fullName>
    </submittedName>
</protein>
<dbReference type="AlphaFoldDB" id="I2Q5F4"/>
<dbReference type="PANTHER" id="PTHR30160">
    <property type="entry name" value="TETRAACYLDISACCHARIDE 4'-KINASE-RELATED"/>
    <property type="match status" value="1"/>
</dbReference>
<dbReference type="InterPro" id="IPR002201">
    <property type="entry name" value="Glyco_trans_9"/>
</dbReference>
<dbReference type="GO" id="GO:0005829">
    <property type="term" value="C:cytosol"/>
    <property type="evidence" value="ECO:0007669"/>
    <property type="project" value="TreeGrafter"/>
</dbReference>
<proteinExistence type="predicted"/>
<name>I2Q5F4_9BACT</name>
<dbReference type="PANTHER" id="PTHR30160:SF7">
    <property type="entry name" value="ADP-HEPTOSE--LPS HEPTOSYLTRANSFERASE 2"/>
    <property type="match status" value="1"/>
</dbReference>
<dbReference type="GO" id="GO:0008713">
    <property type="term" value="F:ADP-heptose-lipopolysaccharide heptosyltransferase activity"/>
    <property type="evidence" value="ECO:0007669"/>
    <property type="project" value="TreeGrafter"/>
</dbReference>
<organism evidence="3">
    <name type="scientific">Desulfovibrio sp. U5L</name>
    <dbReference type="NCBI Taxonomy" id="596152"/>
    <lineage>
        <taxon>Bacteria</taxon>
        <taxon>Pseudomonadati</taxon>
        <taxon>Thermodesulfobacteriota</taxon>
        <taxon>Desulfovibrionia</taxon>
        <taxon>Desulfovibrionales</taxon>
        <taxon>Desulfovibrionaceae</taxon>
        <taxon>Desulfovibrio</taxon>
    </lineage>
</organism>
<reference evidence="3" key="1">
    <citation type="submission" date="2011-11" db="EMBL/GenBank/DDBJ databases">
        <title>Improved High-Quality Draft sequence of Desulfovibrio sp. U5L.</title>
        <authorList>
            <consortium name="US DOE Joint Genome Institute"/>
            <person name="Lucas S."/>
            <person name="Han J."/>
            <person name="Lapidus A."/>
            <person name="Cheng J.-F."/>
            <person name="Goodwin L."/>
            <person name="Pitluck S."/>
            <person name="Peters L."/>
            <person name="Ovchinnikova G."/>
            <person name="Held B."/>
            <person name="Detter J.C."/>
            <person name="Han C."/>
            <person name="Tapia R."/>
            <person name="Land M."/>
            <person name="Hauser L."/>
            <person name="Kyrpides N."/>
            <person name="Ivanova N."/>
            <person name="Pagani I."/>
            <person name="Gabster J."/>
            <person name="Walker C."/>
            <person name="Stolyar S."/>
            <person name="Stahl D."/>
            <person name="Arkin A."/>
            <person name="Dehal P."/>
            <person name="Hazen T."/>
            <person name="Woyke T."/>
        </authorList>
    </citation>
    <scope>NUCLEOTIDE SEQUENCE [LARGE SCALE GENOMIC DNA]</scope>
    <source>
        <strain evidence="3">U5L</strain>
    </source>
</reference>
<dbReference type="STRING" id="596152.DesU5LDRAFT_3386"/>
<dbReference type="Gene3D" id="3.40.50.2000">
    <property type="entry name" value="Glycogen Phosphorylase B"/>
    <property type="match status" value="1"/>
</dbReference>
<dbReference type="EMBL" id="JH600068">
    <property type="protein sequence ID" value="EIG55010.1"/>
    <property type="molecule type" value="Genomic_DNA"/>
</dbReference>
<gene>
    <name evidence="3" type="ORF">DesU5LDRAFT_3386</name>
</gene>
<dbReference type="CDD" id="cd03789">
    <property type="entry name" value="GT9_LPS_heptosyltransferase"/>
    <property type="match status" value="1"/>
</dbReference>